<dbReference type="InterPro" id="IPR052564">
    <property type="entry name" value="N-acetyltrans/Recomb-assoc"/>
</dbReference>
<feature type="domain" description="N-acetyltransferase" evidence="1">
    <location>
        <begin position="1"/>
        <end position="148"/>
    </location>
</feature>
<keyword evidence="2" id="KW-0808">Transferase</keyword>
<dbReference type="GO" id="GO:0016747">
    <property type="term" value="F:acyltransferase activity, transferring groups other than amino-acyl groups"/>
    <property type="evidence" value="ECO:0007669"/>
    <property type="project" value="InterPro"/>
</dbReference>
<keyword evidence="3" id="KW-1185">Reference proteome</keyword>
<dbReference type="Pfam" id="PF13673">
    <property type="entry name" value="Acetyltransf_10"/>
    <property type="match status" value="1"/>
</dbReference>
<evidence type="ECO:0000313" key="2">
    <source>
        <dbReference type="EMBL" id="ALO44046.1"/>
    </source>
</evidence>
<protein>
    <submittedName>
        <fullName evidence="2">GCN5-like N-acetyltransferase</fullName>
    </submittedName>
</protein>
<evidence type="ECO:0000259" key="1">
    <source>
        <dbReference type="PROSITE" id="PS51186"/>
    </source>
</evidence>
<dbReference type="InterPro" id="IPR016181">
    <property type="entry name" value="Acyl_CoA_acyltransferase"/>
</dbReference>
<dbReference type="Proteomes" id="UP000061457">
    <property type="component" value="Chromosome II"/>
</dbReference>
<dbReference type="PATRIC" id="fig|161398.10.peg.3641"/>
<name>A0A0S2K7H7_9GAMM</name>
<organism evidence="2 3">
    <name type="scientific">Pseudoalteromonas phenolica</name>
    <dbReference type="NCBI Taxonomy" id="161398"/>
    <lineage>
        <taxon>Bacteria</taxon>
        <taxon>Pseudomonadati</taxon>
        <taxon>Pseudomonadota</taxon>
        <taxon>Gammaproteobacteria</taxon>
        <taxon>Alteromonadales</taxon>
        <taxon>Pseudoalteromonadaceae</taxon>
        <taxon>Pseudoalteromonas</taxon>
    </lineage>
</organism>
<dbReference type="SUPFAM" id="SSF55729">
    <property type="entry name" value="Acyl-CoA N-acyltransferases (Nat)"/>
    <property type="match status" value="1"/>
</dbReference>
<dbReference type="Gene3D" id="3.40.630.30">
    <property type="match status" value="1"/>
</dbReference>
<dbReference type="InterPro" id="IPR000182">
    <property type="entry name" value="GNAT_dom"/>
</dbReference>
<dbReference type="PANTHER" id="PTHR43451:SF1">
    <property type="entry name" value="ACETYLTRANSFERASE"/>
    <property type="match status" value="1"/>
</dbReference>
<dbReference type="PANTHER" id="PTHR43451">
    <property type="entry name" value="ACETYLTRANSFERASE (GNAT) FAMILY PROTEIN"/>
    <property type="match status" value="1"/>
</dbReference>
<dbReference type="OrthoDB" id="9789605at2"/>
<dbReference type="RefSeq" id="WP_058031933.1">
    <property type="nucleotide sequence ID" value="NZ_CP013188.1"/>
</dbReference>
<gene>
    <name evidence="2" type="ORF">PP2015_3572</name>
</gene>
<dbReference type="CDD" id="cd04301">
    <property type="entry name" value="NAT_SF"/>
    <property type="match status" value="1"/>
</dbReference>
<dbReference type="AlphaFoldDB" id="A0A0S2K7H7"/>
<proteinExistence type="predicted"/>
<sequence>MEIKRVNYEDLTAITNLVEAVSKVAVLPYFNDQGKQEYIARVLPDIKMTLDNDNFVSVKAVSNDALLGFAAMRAGNYLTHLFVSHQAQRQGIGRKLLRHLLDSTDAQEIKLRSAVNSVDFYLKCGFEITDQEGEFNGIRFVPMSLIKSKSHKSIYKERACQAL</sequence>
<dbReference type="EMBL" id="CP013188">
    <property type="protein sequence ID" value="ALO44046.1"/>
    <property type="molecule type" value="Genomic_DNA"/>
</dbReference>
<evidence type="ECO:0000313" key="3">
    <source>
        <dbReference type="Proteomes" id="UP000061457"/>
    </source>
</evidence>
<dbReference type="KEGG" id="pphe:PP2015_3572"/>
<dbReference type="STRING" id="161398.PP2015_3572"/>
<dbReference type="PROSITE" id="PS51186">
    <property type="entry name" value="GNAT"/>
    <property type="match status" value="1"/>
</dbReference>
<accession>A0A0S2K7H7</accession>
<reference evidence="2 3" key="1">
    <citation type="submission" date="2015-11" db="EMBL/GenBank/DDBJ databases">
        <authorList>
            <person name="Zhang Y."/>
            <person name="Guo Z."/>
        </authorList>
    </citation>
    <scope>NUCLEOTIDE SEQUENCE [LARGE SCALE GENOMIC DNA]</scope>
    <source>
        <strain evidence="2 3">KCTC 12086</strain>
    </source>
</reference>